<proteinExistence type="predicted"/>
<dbReference type="EMBL" id="JAFKCS010000025">
    <property type="protein sequence ID" value="MBN7821893.1"/>
    <property type="molecule type" value="Genomic_DNA"/>
</dbReference>
<dbReference type="InterPro" id="IPR021307">
    <property type="entry name" value="DUF2884"/>
</dbReference>
<evidence type="ECO:0000313" key="1">
    <source>
        <dbReference type="EMBL" id="MBN7821893.1"/>
    </source>
</evidence>
<name>A0ABS3CXQ3_9ALTE</name>
<protein>
    <submittedName>
        <fullName evidence="1">YggN family protein</fullName>
    </submittedName>
</protein>
<dbReference type="Pfam" id="PF11101">
    <property type="entry name" value="DUF2884"/>
    <property type="match status" value="1"/>
</dbReference>
<gene>
    <name evidence="1" type="ORF">J0A65_18650</name>
</gene>
<accession>A0ABS3CXQ3</accession>
<evidence type="ECO:0000313" key="2">
    <source>
        <dbReference type="Proteomes" id="UP000663992"/>
    </source>
</evidence>
<comment type="caution">
    <text evidence="1">The sequence shown here is derived from an EMBL/GenBank/DDBJ whole genome shotgun (WGS) entry which is preliminary data.</text>
</comment>
<organism evidence="1 2">
    <name type="scientific">Bowmanella yangjiangensis</name>
    <dbReference type="NCBI Taxonomy" id="2811230"/>
    <lineage>
        <taxon>Bacteria</taxon>
        <taxon>Pseudomonadati</taxon>
        <taxon>Pseudomonadota</taxon>
        <taxon>Gammaproteobacteria</taxon>
        <taxon>Alteromonadales</taxon>
        <taxon>Alteromonadaceae</taxon>
        <taxon>Bowmanella</taxon>
    </lineage>
</organism>
<keyword evidence="2" id="KW-1185">Reference proteome</keyword>
<dbReference type="Proteomes" id="UP000663992">
    <property type="component" value="Unassembled WGS sequence"/>
</dbReference>
<reference evidence="1 2" key="1">
    <citation type="submission" date="2021-03" db="EMBL/GenBank/DDBJ databases">
        <title>novel species isolated from a fishpond in China.</title>
        <authorList>
            <person name="Lu H."/>
            <person name="Cai Z."/>
        </authorList>
    </citation>
    <scope>NUCLEOTIDE SEQUENCE [LARGE SCALE GENOMIC DNA]</scope>
    <source>
        <strain evidence="1 2">Y57</strain>
    </source>
</reference>
<sequence length="336" mass="37538">MHQKPPRDQWLGSNFLQLQANCLLPNLWRNSLTLNKVNHTPAFLALKIKPIHLFLKRFNLWHKGCCSHTKHWLIEDTNMKALIAATTILCSSAVMAQDCNMNIKGHMALNHSNLTLKLDDNRSLLLDGHSARLNGNAMNLDAGQLYLLNSYHQKVETLAPKVANLALDAVSLANEGINRAFNELLGEDNDLVADLSAEIENLRGKLTNEFYAQDGSIRFDSARFEDGEFLGEDFEKEFEQRIESLVQRSMGSLMIALGKEMLFSGGDMKAFEARMESFGAQLEADMEAKADDIEAKAEVLCVDLRALDRLESEINDEIPALANLDMIKVSASSQSM</sequence>
<dbReference type="RefSeq" id="WP_206595849.1">
    <property type="nucleotide sequence ID" value="NZ_JAFKCS010000025.1"/>
</dbReference>